<gene>
    <name evidence="2" type="ORF">DUNSADRAFT_7128</name>
</gene>
<feature type="compositionally biased region" description="Low complexity" evidence="1">
    <location>
        <begin position="75"/>
        <end position="85"/>
    </location>
</feature>
<evidence type="ECO:0000313" key="2">
    <source>
        <dbReference type="EMBL" id="KAF5835626.1"/>
    </source>
</evidence>
<feature type="region of interest" description="Disordered" evidence="1">
    <location>
        <begin position="109"/>
        <end position="163"/>
    </location>
</feature>
<dbReference type="Proteomes" id="UP000815325">
    <property type="component" value="Unassembled WGS sequence"/>
</dbReference>
<keyword evidence="3" id="KW-1185">Reference proteome</keyword>
<feature type="compositionally biased region" description="Basic and acidic residues" evidence="1">
    <location>
        <begin position="1"/>
        <end position="11"/>
    </location>
</feature>
<evidence type="ECO:0000313" key="3">
    <source>
        <dbReference type="Proteomes" id="UP000815325"/>
    </source>
</evidence>
<feature type="compositionally biased region" description="Polar residues" evidence="1">
    <location>
        <begin position="131"/>
        <end position="143"/>
    </location>
</feature>
<evidence type="ECO:0008006" key="4">
    <source>
        <dbReference type="Google" id="ProtNLM"/>
    </source>
</evidence>
<evidence type="ECO:0000256" key="1">
    <source>
        <dbReference type="SAM" id="MobiDB-lite"/>
    </source>
</evidence>
<comment type="caution">
    <text evidence="2">The sequence shown here is derived from an EMBL/GenBank/DDBJ whole genome shotgun (WGS) entry which is preliminary data.</text>
</comment>
<feature type="region of interest" description="Disordered" evidence="1">
    <location>
        <begin position="1"/>
        <end position="96"/>
    </location>
</feature>
<feature type="compositionally biased region" description="Polar residues" evidence="1">
    <location>
        <begin position="19"/>
        <end position="33"/>
    </location>
</feature>
<feature type="compositionally biased region" description="Low complexity" evidence="1">
    <location>
        <begin position="43"/>
        <end position="56"/>
    </location>
</feature>
<proteinExistence type="predicted"/>
<feature type="region of interest" description="Disordered" evidence="1">
    <location>
        <begin position="184"/>
        <end position="211"/>
    </location>
</feature>
<sequence>MSPPWSRDKQGVGKAKQQRAATRNSPTKQSQHLGSAGPKARTRSAARSAASAARGSNDSWRPTRPDRPSAGAERSSVSSNGARSSTVGTRPRGILPGADYEYVRYTGIPYPSGNHLLTRPLSAGVGPDVNKSGTFGAQDQQLRTPPRPKGSRGAAQAGVPGSPLDDLLVHVNSLLKDFDTRFAASSTPSRSGAVRGAPVTNFSVERANDVD</sequence>
<dbReference type="EMBL" id="MU069696">
    <property type="protein sequence ID" value="KAF5835626.1"/>
    <property type="molecule type" value="Genomic_DNA"/>
</dbReference>
<accession>A0ABQ7GLZ0</accession>
<protein>
    <recommendedName>
        <fullName evidence="4">Encoded protein</fullName>
    </recommendedName>
</protein>
<reference evidence="2" key="1">
    <citation type="submission" date="2017-08" db="EMBL/GenBank/DDBJ databases">
        <authorList>
            <person name="Polle J.E."/>
            <person name="Barry K."/>
            <person name="Cushman J."/>
            <person name="Schmutz J."/>
            <person name="Tran D."/>
            <person name="Hathwaick L.T."/>
            <person name="Yim W.C."/>
            <person name="Jenkins J."/>
            <person name="Mckie-Krisberg Z.M."/>
            <person name="Prochnik S."/>
            <person name="Lindquist E."/>
            <person name="Dockter R.B."/>
            <person name="Adam C."/>
            <person name="Molina H."/>
            <person name="Bunkerborg J."/>
            <person name="Jin E."/>
            <person name="Buchheim M."/>
            <person name="Magnuson J."/>
        </authorList>
    </citation>
    <scope>NUCLEOTIDE SEQUENCE</scope>
    <source>
        <strain evidence="2">CCAP 19/18</strain>
    </source>
</reference>
<name>A0ABQ7GLZ0_DUNSA</name>
<organism evidence="2 3">
    <name type="scientific">Dunaliella salina</name>
    <name type="common">Green alga</name>
    <name type="synonym">Protococcus salinus</name>
    <dbReference type="NCBI Taxonomy" id="3046"/>
    <lineage>
        <taxon>Eukaryota</taxon>
        <taxon>Viridiplantae</taxon>
        <taxon>Chlorophyta</taxon>
        <taxon>core chlorophytes</taxon>
        <taxon>Chlorophyceae</taxon>
        <taxon>CS clade</taxon>
        <taxon>Chlamydomonadales</taxon>
        <taxon>Dunaliellaceae</taxon>
        <taxon>Dunaliella</taxon>
    </lineage>
</organism>